<gene>
    <name evidence="2" type="ORF">EVEC_LOCUS5774</name>
</gene>
<reference evidence="2 3" key="2">
    <citation type="submission" date="2018-10" db="EMBL/GenBank/DDBJ databases">
        <authorList>
            <consortium name="Pathogen Informatics"/>
        </authorList>
    </citation>
    <scope>NUCLEOTIDE SEQUENCE [LARGE SCALE GENOMIC DNA]</scope>
</reference>
<name>A0A0N4V7A2_ENTVE</name>
<keyword evidence="3" id="KW-1185">Reference proteome</keyword>
<proteinExistence type="predicted"/>
<organism evidence="4">
    <name type="scientific">Enterobius vermicularis</name>
    <name type="common">Human pinworm</name>
    <dbReference type="NCBI Taxonomy" id="51028"/>
    <lineage>
        <taxon>Eukaryota</taxon>
        <taxon>Metazoa</taxon>
        <taxon>Ecdysozoa</taxon>
        <taxon>Nematoda</taxon>
        <taxon>Chromadorea</taxon>
        <taxon>Rhabditida</taxon>
        <taxon>Spirurina</taxon>
        <taxon>Oxyuridomorpha</taxon>
        <taxon>Oxyuroidea</taxon>
        <taxon>Oxyuridae</taxon>
        <taxon>Enterobius</taxon>
    </lineage>
</organism>
<dbReference type="AlphaFoldDB" id="A0A0N4V7A2"/>
<sequence>MHFGEKREEAGKTANVCLSNTGKKEGKASEANGVYDQTALDMSGEAGSTIGSATIVSQFEAFRVVFVLYLNAYPVKLRGPDKVAEID</sequence>
<evidence type="ECO:0000313" key="4">
    <source>
        <dbReference type="WBParaSite" id="EVEC_0000616301-mRNA-1"/>
    </source>
</evidence>
<dbReference type="EMBL" id="UXUI01008265">
    <property type="protein sequence ID" value="VDD91023.1"/>
    <property type="molecule type" value="Genomic_DNA"/>
</dbReference>
<protein>
    <submittedName>
        <fullName evidence="2 4">Uncharacterized protein</fullName>
    </submittedName>
</protein>
<evidence type="ECO:0000313" key="2">
    <source>
        <dbReference type="EMBL" id="VDD91023.1"/>
    </source>
</evidence>
<dbReference type="WBParaSite" id="EVEC_0000616301-mRNA-1">
    <property type="protein sequence ID" value="EVEC_0000616301-mRNA-1"/>
    <property type="gene ID" value="EVEC_0000616301"/>
</dbReference>
<evidence type="ECO:0000313" key="3">
    <source>
        <dbReference type="Proteomes" id="UP000274131"/>
    </source>
</evidence>
<reference evidence="4" key="1">
    <citation type="submission" date="2017-02" db="UniProtKB">
        <authorList>
            <consortium name="WormBaseParasite"/>
        </authorList>
    </citation>
    <scope>IDENTIFICATION</scope>
</reference>
<dbReference type="Proteomes" id="UP000274131">
    <property type="component" value="Unassembled WGS sequence"/>
</dbReference>
<accession>A0A0N4V7A2</accession>
<feature type="compositionally biased region" description="Basic and acidic residues" evidence="1">
    <location>
        <begin position="1"/>
        <end position="11"/>
    </location>
</feature>
<evidence type="ECO:0000256" key="1">
    <source>
        <dbReference type="SAM" id="MobiDB-lite"/>
    </source>
</evidence>
<feature type="region of interest" description="Disordered" evidence="1">
    <location>
        <begin position="1"/>
        <end position="30"/>
    </location>
</feature>